<reference evidence="3" key="1">
    <citation type="submission" date="2021-01" db="EMBL/GenBank/DDBJ databases">
        <title>Whole genome shotgun sequence of Virgisporangium aliadipatigenens NBRC 105644.</title>
        <authorList>
            <person name="Komaki H."/>
            <person name="Tamura T."/>
        </authorList>
    </citation>
    <scope>NUCLEOTIDE SEQUENCE</scope>
    <source>
        <strain evidence="3">NBRC 105644</strain>
    </source>
</reference>
<comment type="caution">
    <text evidence="3">The sequence shown here is derived from an EMBL/GenBank/DDBJ whole genome shotgun (WGS) entry which is preliminary data.</text>
</comment>
<feature type="domain" description="Protein-glutamine gamma-glutamyltransferase-like C-terminal" evidence="2">
    <location>
        <begin position="137"/>
        <end position="204"/>
    </location>
</feature>
<evidence type="ECO:0000313" key="3">
    <source>
        <dbReference type="EMBL" id="GIJ51050.1"/>
    </source>
</evidence>
<name>A0A8J3YWF7_9ACTN</name>
<protein>
    <recommendedName>
        <fullName evidence="2">Protein-glutamine gamma-glutamyltransferase-like C-terminal domain-containing protein</fullName>
    </recommendedName>
</protein>
<proteinExistence type="predicted"/>
<dbReference type="Pfam" id="PF13559">
    <property type="entry name" value="DUF4129"/>
    <property type="match status" value="1"/>
</dbReference>
<keyword evidence="1" id="KW-1133">Transmembrane helix</keyword>
<organism evidence="3 4">
    <name type="scientific">Virgisporangium aliadipatigenens</name>
    <dbReference type="NCBI Taxonomy" id="741659"/>
    <lineage>
        <taxon>Bacteria</taxon>
        <taxon>Bacillati</taxon>
        <taxon>Actinomycetota</taxon>
        <taxon>Actinomycetes</taxon>
        <taxon>Micromonosporales</taxon>
        <taxon>Micromonosporaceae</taxon>
        <taxon>Virgisporangium</taxon>
    </lineage>
</organism>
<dbReference type="Proteomes" id="UP000619260">
    <property type="component" value="Unassembled WGS sequence"/>
</dbReference>
<dbReference type="AlphaFoldDB" id="A0A8J3YWF7"/>
<keyword evidence="4" id="KW-1185">Reference proteome</keyword>
<dbReference type="EMBL" id="BOPF01000043">
    <property type="protein sequence ID" value="GIJ51050.1"/>
    <property type="molecule type" value="Genomic_DNA"/>
</dbReference>
<evidence type="ECO:0000256" key="1">
    <source>
        <dbReference type="SAM" id="Phobius"/>
    </source>
</evidence>
<dbReference type="InterPro" id="IPR025403">
    <property type="entry name" value="TgpA-like_C"/>
</dbReference>
<sequence>MYRWWNGLVDRVSQTVTLPLLLLLLFGAASVIALLWYFFPRWVPRRLPGMPRWRWRSWRWPRFTWPALRWPKWRWPRFTFTWPWRRRKKTVPAKEETVETLEPGSEEVPEVPVADFVSLADRLAAEGRFAEAVRERLRGMVRELIELRVLEHSPGLTVTELAAVAVARRPQVAAPLTEAGMIFSDIWYGERPAGAEHDARMKELAGTLSAALRTPVGAAAR</sequence>
<evidence type="ECO:0000259" key="2">
    <source>
        <dbReference type="Pfam" id="PF13559"/>
    </source>
</evidence>
<accession>A0A8J3YWF7</accession>
<keyword evidence="1" id="KW-0472">Membrane</keyword>
<evidence type="ECO:0000313" key="4">
    <source>
        <dbReference type="Proteomes" id="UP000619260"/>
    </source>
</evidence>
<gene>
    <name evidence="3" type="ORF">Val02_79360</name>
</gene>
<dbReference type="RefSeq" id="WP_203904457.1">
    <property type="nucleotide sequence ID" value="NZ_BOPF01000043.1"/>
</dbReference>
<keyword evidence="1" id="KW-0812">Transmembrane</keyword>
<feature type="transmembrane region" description="Helical" evidence="1">
    <location>
        <begin position="20"/>
        <end position="39"/>
    </location>
</feature>